<dbReference type="SUPFAM" id="SSF50156">
    <property type="entry name" value="PDZ domain-like"/>
    <property type="match status" value="4"/>
</dbReference>
<dbReference type="Gene3D" id="2.30.42.10">
    <property type="match status" value="4"/>
</dbReference>
<feature type="compositionally biased region" description="Basic and acidic residues" evidence="3">
    <location>
        <begin position="482"/>
        <end position="500"/>
    </location>
</feature>
<evidence type="ECO:0000259" key="4">
    <source>
        <dbReference type="PROSITE" id="PS50106"/>
    </source>
</evidence>
<feature type="domain" description="PDZ" evidence="4">
    <location>
        <begin position="365"/>
        <end position="445"/>
    </location>
</feature>
<sequence length="517" mass="57743">MAGYKLRVISLSKRPGQTFGFYLRVEHGEEGHLIRCLEMGGPAELAGMKDGDRILRVNGTFVDALPHSAVVEMVRNSGSSVTFHILDEPSYKQAKEHGVNFSDPQTTAVINGAAKQDPKPKLCYMVKSSSSYGFSVRSDKSKKGFFMTEVIPGGVADKAGVRVKDRLVEINGENIENCTHEQIVEKIRLTGSSIMVLLVDEETDNFYQRKRVKMGTWLATTKYLPLQPRTINISKGSDEYGFLLKEEPRITGHFIKDIERGSPAETAGLKEMDRLVALDGKEVESYSHEMVVDRFRKSGNKCCLLVVDKDTDQMYKLGKVSPMLFWEDMKDSHLPPSYIEAINLPTTSQRSTPVQERDEDLKPKLCKLEKTSGSYGFHLNGIQGVLGQHIKEVVKGGPADRAGLEDNDIVVEVNGVNVEHRRYDEVVDMIRRSGDSLEMLVAKKSVYDKLKAKGVTITRLLLGETSHVQVHTAESPKTSQRARQEEDARSESSSEHERQRATSVTSNSSEVSLDERF</sequence>
<dbReference type="Pfam" id="PF00595">
    <property type="entry name" value="PDZ"/>
    <property type="match status" value="4"/>
</dbReference>
<feature type="region of interest" description="Disordered" evidence="3">
    <location>
        <begin position="468"/>
        <end position="517"/>
    </location>
</feature>
<dbReference type="InterPro" id="IPR036034">
    <property type="entry name" value="PDZ_sf"/>
</dbReference>
<evidence type="ECO:0000256" key="3">
    <source>
        <dbReference type="SAM" id="MobiDB-lite"/>
    </source>
</evidence>
<evidence type="ECO:0000256" key="2">
    <source>
        <dbReference type="ARBA" id="ARBA00038110"/>
    </source>
</evidence>
<organism evidence="5 6">
    <name type="scientific">Amphiprion percula</name>
    <name type="common">Orange clownfish</name>
    <name type="synonym">Lutjanus percula</name>
    <dbReference type="NCBI Taxonomy" id="161767"/>
    <lineage>
        <taxon>Eukaryota</taxon>
        <taxon>Metazoa</taxon>
        <taxon>Chordata</taxon>
        <taxon>Craniata</taxon>
        <taxon>Vertebrata</taxon>
        <taxon>Euteleostomi</taxon>
        <taxon>Actinopterygii</taxon>
        <taxon>Neopterygii</taxon>
        <taxon>Teleostei</taxon>
        <taxon>Neoteleostei</taxon>
        <taxon>Acanthomorphata</taxon>
        <taxon>Ovalentaria</taxon>
        <taxon>Pomacentridae</taxon>
        <taxon>Amphiprion</taxon>
    </lineage>
</organism>
<dbReference type="STRING" id="161767.ENSAPEP00000000996"/>
<dbReference type="CDD" id="cd06768">
    <property type="entry name" value="PDZ_NHERF-like"/>
    <property type="match status" value="4"/>
</dbReference>
<feature type="domain" description="PDZ" evidence="4">
    <location>
        <begin position="122"/>
        <end position="202"/>
    </location>
</feature>
<accession>A0A3P8RLE5</accession>
<dbReference type="GO" id="GO:0043495">
    <property type="term" value="F:protein-membrane adaptor activity"/>
    <property type="evidence" value="ECO:0007669"/>
    <property type="project" value="TreeGrafter"/>
</dbReference>
<feature type="compositionally biased region" description="Polar residues" evidence="3">
    <location>
        <begin position="502"/>
        <end position="511"/>
    </location>
</feature>
<reference evidence="5" key="2">
    <citation type="submission" date="2025-08" db="UniProtKB">
        <authorList>
            <consortium name="Ensembl"/>
        </authorList>
    </citation>
    <scope>IDENTIFICATION</scope>
</reference>
<name>A0A3P8RLE5_AMPPE</name>
<dbReference type="Ensembl" id="ENSAPET00000001021.1">
    <property type="protein sequence ID" value="ENSAPEP00000000996.1"/>
    <property type="gene ID" value="ENSAPEG00000000766.1"/>
</dbReference>
<dbReference type="OMA" id="ISPCLYY"/>
<dbReference type="GeneTree" id="ENSGT00950000182849"/>
<comment type="similarity">
    <text evidence="2">Belongs to the NHER family.</text>
</comment>
<dbReference type="PANTHER" id="PTHR14191">
    <property type="entry name" value="PDZ DOMAIN CONTAINING PROTEIN"/>
    <property type="match status" value="1"/>
</dbReference>
<dbReference type="InterPro" id="IPR001478">
    <property type="entry name" value="PDZ"/>
</dbReference>
<evidence type="ECO:0000256" key="1">
    <source>
        <dbReference type="ARBA" id="ARBA00022737"/>
    </source>
</evidence>
<proteinExistence type="inferred from homology"/>
<reference evidence="5" key="3">
    <citation type="submission" date="2025-09" db="UniProtKB">
        <authorList>
            <consortium name="Ensembl"/>
        </authorList>
    </citation>
    <scope>IDENTIFICATION</scope>
</reference>
<evidence type="ECO:0000313" key="5">
    <source>
        <dbReference type="Ensembl" id="ENSAPEP00000000996.1"/>
    </source>
</evidence>
<keyword evidence="1" id="KW-0677">Repeat</keyword>
<dbReference type="PROSITE" id="PS50106">
    <property type="entry name" value="PDZ"/>
    <property type="match status" value="4"/>
</dbReference>
<dbReference type="GO" id="GO:0072659">
    <property type="term" value="P:protein localization to plasma membrane"/>
    <property type="evidence" value="ECO:0007669"/>
    <property type="project" value="TreeGrafter"/>
</dbReference>
<dbReference type="GO" id="GO:0016324">
    <property type="term" value="C:apical plasma membrane"/>
    <property type="evidence" value="ECO:0007669"/>
    <property type="project" value="TreeGrafter"/>
</dbReference>
<dbReference type="PANTHER" id="PTHR14191:SF6">
    <property type="entry name" value="NA(+)_H(+) EXCHANGE REGULATORY COFACTOR NHE-RF3-RELATED"/>
    <property type="match status" value="1"/>
</dbReference>
<dbReference type="Proteomes" id="UP000265080">
    <property type="component" value="Chromosome 12"/>
</dbReference>
<evidence type="ECO:0000313" key="6">
    <source>
        <dbReference type="Proteomes" id="UP000265080"/>
    </source>
</evidence>
<dbReference type="AlphaFoldDB" id="A0A3P8RLE5"/>
<dbReference type="InterPro" id="IPR051067">
    <property type="entry name" value="NHER"/>
</dbReference>
<feature type="domain" description="PDZ" evidence="4">
    <location>
        <begin position="230"/>
        <end position="310"/>
    </location>
</feature>
<keyword evidence="6" id="KW-1185">Reference proteome</keyword>
<reference evidence="5 6" key="1">
    <citation type="submission" date="2018-03" db="EMBL/GenBank/DDBJ databases">
        <title>Finding Nemo's genes: A chromosome-scale reference assembly of the genome of the orange clownfish Amphiprion percula.</title>
        <authorList>
            <person name="Lehmann R."/>
        </authorList>
    </citation>
    <scope>NUCLEOTIDE SEQUENCE</scope>
</reference>
<protein>
    <submittedName>
        <fullName evidence="5">PDZ domain containing 1</fullName>
    </submittedName>
</protein>
<dbReference type="SMART" id="SM00228">
    <property type="entry name" value="PDZ"/>
    <property type="match status" value="4"/>
</dbReference>
<feature type="domain" description="PDZ" evidence="4">
    <location>
        <begin position="8"/>
        <end position="89"/>
    </location>
</feature>